<dbReference type="Proteomes" id="UP000825935">
    <property type="component" value="Chromosome 6"/>
</dbReference>
<name>A0A8T2UH68_CERRI</name>
<evidence type="ECO:0000313" key="1">
    <source>
        <dbReference type="EMBL" id="KAH7435561.1"/>
    </source>
</evidence>
<keyword evidence="2" id="KW-1185">Reference proteome</keyword>
<dbReference type="AlphaFoldDB" id="A0A8T2UH68"/>
<accession>A0A8T2UH68</accession>
<gene>
    <name evidence="1" type="ORF">KP509_06G069500</name>
</gene>
<evidence type="ECO:0000313" key="2">
    <source>
        <dbReference type="Proteomes" id="UP000825935"/>
    </source>
</evidence>
<reference evidence="1" key="1">
    <citation type="submission" date="2021-08" db="EMBL/GenBank/DDBJ databases">
        <title>WGS assembly of Ceratopteris richardii.</title>
        <authorList>
            <person name="Marchant D.B."/>
            <person name="Chen G."/>
            <person name="Jenkins J."/>
            <person name="Shu S."/>
            <person name="Leebens-Mack J."/>
            <person name="Grimwood J."/>
            <person name="Schmutz J."/>
            <person name="Soltis P."/>
            <person name="Soltis D."/>
            <person name="Chen Z.-H."/>
        </authorList>
    </citation>
    <scope>NUCLEOTIDE SEQUENCE</scope>
    <source>
        <strain evidence="1">Whitten #5841</strain>
        <tissue evidence="1">Leaf</tissue>
    </source>
</reference>
<sequence>MYRDDEPNVDPHSKDQHLSPTAHAVATFLGATPNGGIATAGKQFVRIFQLCFNAFAAQITASQSASINLLHDDDASLRNFPLVTMKNPVATSFLCNADIVYSPGGSRKAKVLLSSANDRRISSDYALAVDIAHGSTTCEQTTVAYPKINALHVPGPQQYARVLFPAHNNKRVSFAERTAITDSLCVQVSPPWAVYPQGPLQFPTGSLHIQQSLGHAHCMRYEITNFFVFLYIYMDDVLLVVLQTPNQLQPGAHQSEPPCGRSLVPDVSKTDVSDAARRSLLQDFSAKERPMLITDAQAMYKATTIFMVVQYLMLQHILLHIYVPFDTGILQTCYCCISSLEGE</sequence>
<protein>
    <submittedName>
        <fullName evidence="1">Uncharacterized protein</fullName>
    </submittedName>
</protein>
<proteinExistence type="predicted"/>
<comment type="caution">
    <text evidence="1">The sequence shown here is derived from an EMBL/GenBank/DDBJ whole genome shotgun (WGS) entry which is preliminary data.</text>
</comment>
<dbReference type="EMBL" id="CM035411">
    <property type="protein sequence ID" value="KAH7435561.1"/>
    <property type="molecule type" value="Genomic_DNA"/>
</dbReference>
<organism evidence="1 2">
    <name type="scientific">Ceratopteris richardii</name>
    <name type="common">Triangle waterfern</name>
    <dbReference type="NCBI Taxonomy" id="49495"/>
    <lineage>
        <taxon>Eukaryota</taxon>
        <taxon>Viridiplantae</taxon>
        <taxon>Streptophyta</taxon>
        <taxon>Embryophyta</taxon>
        <taxon>Tracheophyta</taxon>
        <taxon>Polypodiopsida</taxon>
        <taxon>Polypodiidae</taxon>
        <taxon>Polypodiales</taxon>
        <taxon>Pteridineae</taxon>
        <taxon>Pteridaceae</taxon>
        <taxon>Parkerioideae</taxon>
        <taxon>Ceratopteris</taxon>
    </lineage>
</organism>